<dbReference type="InterPro" id="IPR037914">
    <property type="entry name" value="SpoVT-AbrB_sf"/>
</dbReference>
<protein>
    <recommendedName>
        <fullName evidence="1">SpoVT-AbrB domain-containing protein</fullName>
    </recommendedName>
</protein>
<dbReference type="Proteomes" id="UP000070163">
    <property type="component" value="Unassembled WGS sequence"/>
</dbReference>
<gene>
    <name evidence="2" type="ORF">AKJ57_02675</name>
</gene>
<evidence type="ECO:0000313" key="3">
    <source>
        <dbReference type="Proteomes" id="UP000070163"/>
    </source>
</evidence>
<dbReference type="SMART" id="SM00966">
    <property type="entry name" value="SpoVT_AbrB"/>
    <property type="match status" value="1"/>
</dbReference>
<accession>A0A133UA50</accession>
<dbReference type="AlphaFoldDB" id="A0A133UA50"/>
<name>A0A133UA50_9EURY</name>
<evidence type="ECO:0000259" key="1">
    <source>
        <dbReference type="SMART" id="SM00966"/>
    </source>
</evidence>
<dbReference type="SUPFAM" id="SSF89447">
    <property type="entry name" value="AbrB/MazE/MraZ-like"/>
    <property type="match status" value="1"/>
</dbReference>
<reference evidence="2 3" key="1">
    <citation type="journal article" date="2016" name="Sci. Rep.">
        <title>Metabolic traits of an uncultured archaeal lineage -MSBL1- from brine pools of the Red Sea.</title>
        <authorList>
            <person name="Mwirichia R."/>
            <person name="Alam I."/>
            <person name="Rashid M."/>
            <person name="Vinu M."/>
            <person name="Ba-Alawi W."/>
            <person name="Anthony Kamau A."/>
            <person name="Kamanda Ngugi D."/>
            <person name="Goker M."/>
            <person name="Klenk H.P."/>
            <person name="Bajic V."/>
            <person name="Stingl U."/>
        </authorList>
    </citation>
    <scope>NUCLEOTIDE SEQUENCE [LARGE SCALE GENOMIC DNA]</scope>
    <source>
        <strain evidence="2">SCGC-AAA259A05</strain>
    </source>
</reference>
<comment type="caution">
    <text evidence="2">The sequence shown here is derived from an EMBL/GenBank/DDBJ whole genome shotgun (WGS) entry which is preliminary data.</text>
</comment>
<proteinExistence type="predicted"/>
<sequence length="93" mass="10419">MMKDGYKITEKRQVTLPDDVLEVIGAEPGDKVTYKIREDGVLVRKSEGTRPDPEEIVGALRDLSEDLSQIEPEIRKAREGLNRGIAERVRGEG</sequence>
<dbReference type="Pfam" id="PF04014">
    <property type="entry name" value="MazE_antitoxin"/>
    <property type="match status" value="1"/>
</dbReference>
<dbReference type="GO" id="GO:0003677">
    <property type="term" value="F:DNA binding"/>
    <property type="evidence" value="ECO:0007669"/>
    <property type="project" value="InterPro"/>
</dbReference>
<feature type="domain" description="SpoVT-AbrB" evidence="1">
    <location>
        <begin position="6"/>
        <end position="51"/>
    </location>
</feature>
<dbReference type="EMBL" id="LHXJ01000024">
    <property type="protein sequence ID" value="KXA91036.1"/>
    <property type="molecule type" value="Genomic_DNA"/>
</dbReference>
<organism evidence="2 3">
    <name type="scientific">candidate division MSBL1 archaeon SCGC-AAA259A05</name>
    <dbReference type="NCBI Taxonomy" id="1698259"/>
    <lineage>
        <taxon>Archaea</taxon>
        <taxon>Methanobacteriati</taxon>
        <taxon>Methanobacteriota</taxon>
        <taxon>candidate division MSBL1</taxon>
    </lineage>
</organism>
<evidence type="ECO:0000313" key="2">
    <source>
        <dbReference type="EMBL" id="KXA91036.1"/>
    </source>
</evidence>
<dbReference type="InterPro" id="IPR007159">
    <property type="entry name" value="SpoVT-AbrB_dom"/>
</dbReference>
<dbReference type="Gene3D" id="2.10.260.10">
    <property type="match status" value="1"/>
</dbReference>
<keyword evidence="3" id="KW-1185">Reference proteome</keyword>